<sequence>MKRAESQPLMKFHQGSEDDEERIEVEEEADGIDDIAERFKCMSLSKCDVSKRGEKYGQWRQEQRIRAARLEKRLKARWALEELIDEQLRRFDAHYNRAMVPSRLKEVAHHLMPKWTPPLEMASLTWLGDWRPSAILFLLRLLSSSSSSSFSGRVLSRLIHETRIEEAVLDEEMAEIQANCILHLPFIGPKANNKGTALASVQFEFKKINRVITKAQRLRYKALELVVKKLLNQTDAAQFLVAFAGIQDSVHRFATQQRLRRGPVSLTIKALGI</sequence>
<accession>A0A822Y3S5</accession>
<dbReference type="GO" id="GO:0043565">
    <property type="term" value="F:sequence-specific DNA binding"/>
    <property type="evidence" value="ECO:0007669"/>
    <property type="project" value="InterPro"/>
</dbReference>
<dbReference type="PANTHER" id="PTHR47209">
    <property type="entry name" value="OS06G0639500 PROTEIN"/>
    <property type="match status" value="1"/>
</dbReference>
<organism evidence="3 4">
    <name type="scientific">Nelumbo nucifera</name>
    <name type="common">Sacred lotus</name>
    <dbReference type="NCBI Taxonomy" id="4432"/>
    <lineage>
        <taxon>Eukaryota</taxon>
        <taxon>Viridiplantae</taxon>
        <taxon>Streptophyta</taxon>
        <taxon>Embryophyta</taxon>
        <taxon>Tracheophyta</taxon>
        <taxon>Spermatophyta</taxon>
        <taxon>Magnoliopsida</taxon>
        <taxon>Proteales</taxon>
        <taxon>Nelumbonaceae</taxon>
        <taxon>Nelumbo</taxon>
    </lineage>
</organism>
<keyword evidence="4" id="KW-1185">Reference proteome</keyword>
<dbReference type="EMBL" id="DUZY01000002">
    <property type="protein sequence ID" value="DAD27220.1"/>
    <property type="molecule type" value="Genomic_DNA"/>
</dbReference>
<feature type="domain" description="DOG1" evidence="2">
    <location>
        <begin position="49"/>
        <end position="260"/>
    </location>
</feature>
<evidence type="ECO:0000313" key="4">
    <source>
        <dbReference type="Proteomes" id="UP000607653"/>
    </source>
</evidence>
<comment type="caution">
    <text evidence="3">The sequence shown here is derived from an EMBL/GenBank/DDBJ whole genome shotgun (WGS) entry which is preliminary data.</text>
</comment>
<proteinExistence type="predicted"/>
<dbReference type="InterPro" id="IPR025422">
    <property type="entry name" value="TGA_domain"/>
</dbReference>
<protein>
    <recommendedName>
        <fullName evidence="2">DOG1 domain-containing protein</fullName>
    </recommendedName>
</protein>
<feature type="region of interest" description="Disordered" evidence="1">
    <location>
        <begin position="1"/>
        <end position="23"/>
    </location>
</feature>
<reference evidence="3 4" key="1">
    <citation type="journal article" date="2020" name="Mol. Biol. Evol.">
        <title>Distinct Expression and Methylation Patterns for Genes with Different Fates following a Single Whole-Genome Duplication in Flowering Plants.</title>
        <authorList>
            <person name="Shi T."/>
            <person name="Rahmani R.S."/>
            <person name="Gugger P.F."/>
            <person name="Wang M."/>
            <person name="Li H."/>
            <person name="Zhang Y."/>
            <person name="Li Z."/>
            <person name="Wang Q."/>
            <person name="Van de Peer Y."/>
            <person name="Marchal K."/>
            <person name="Chen J."/>
        </authorList>
    </citation>
    <scope>NUCLEOTIDE SEQUENCE [LARGE SCALE GENOMIC DNA]</scope>
    <source>
        <tissue evidence="3">Leaf</tissue>
    </source>
</reference>
<dbReference type="PANTHER" id="PTHR47209:SF4">
    <property type="entry name" value="SEED DORMANCY CONTROL PROTEIN"/>
    <property type="match status" value="1"/>
</dbReference>
<evidence type="ECO:0000313" key="3">
    <source>
        <dbReference type="EMBL" id="DAD27220.1"/>
    </source>
</evidence>
<dbReference type="PROSITE" id="PS51806">
    <property type="entry name" value="DOG1"/>
    <property type="match status" value="1"/>
</dbReference>
<evidence type="ECO:0000256" key="1">
    <source>
        <dbReference type="SAM" id="MobiDB-lite"/>
    </source>
</evidence>
<dbReference type="AlphaFoldDB" id="A0A822Y3S5"/>
<dbReference type="GO" id="GO:0006351">
    <property type="term" value="P:DNA-templated transcription"/>
    <property type="evidence" value="ECO:0007669"/>
    <property type="project" value="InterPro"/>
</dbReference>
<dbReference type="Proteomes" id="UP000607653">
    <property type="component" value="Unassembled WGS sequence"/>
</dbReference>
<gene>
    <name evidence="3" type="ORF">HUJ06_028688</name>
</gene>
<dbReference type="Pfam" id="PF14144">
    <property type="entry name" value="DOG1"/>
    <property type="match status" value="1"/>
</dbReference>
<name>A0A822Y3S5_NELNU</name>
<dbReference type="InterPro" id="IPR053293">
    <property type="entry name" value="OCM_Kinase"/>
</dbReference>
<evidence type="ECO:0000259" key="2">
    <source>
        <dbReference type="PROSITE" id="PS51806"/>
    </source>
</evidence>